<gene>
    <name evidence="5" type="ORF">O6P43_001176</name>
</gene>
<evidence type="ECO:0000313" key="6">
    <source>
        <dbReference type="Proteomes" id="UP001163823"/>
    </source>
</evidence>
<dbReference type="FunFam" id="1.25.40.10:FF:000344">
    <property type="entry name" value="Pentatricopeptide repeat-containing protein"/>
    <property type="match status" value="1"/>
</dbReference>
<dbReference type="AlphaFoldDB" id="A0AAD7QIJ4"/>
<dbReference type="PANTHER" id="PTHR47926">
    <property type="entry name" value="PENTATRICOPEPTIDE REPEAT-CONTAINING PROTEIN"/>
    <property type="match status" value="1"/>
</dbReference>
<evidence type="ECO:0000313" key="5">
    <source>
        <dbReference type="EMBL" id="KAJ7981995.1"/>
    </source>
</evidence>
<evidence type="ECO:0000256" key="1">
    <source>
        <dbReference type="ARBA" id="ARBA00006643"/>
    </source>
</evidence>
<dbReference type="FunFam" id="1.25.40.10:FF:000366">
    <property type="entry name" value="Pentatricopeptide (PPR) repeat-containing protein"/>
    <property type="match status" value="1"/>
</dbReference>
<dbReference type="FunFam" id="1.25.40.10:FF:000031">
    <property type="entry name" value="Pentatricopeptide repeat-containing protein mitochondrial"/>
    <property type="match status" value="1"/>
</dbReference>
<dbReference type="Gene3D" id="1.25.40.10">
    <property type="entry name" value="Tetratricopeptide repeat domain"/>
    <property type="match status" value="4"/>
</dbReference>
<feature type="repeat" description="PPR" evidence="3">
    <location>
        <begin position="138"/>
        <end position="172"/>
    </location>
</feature>
<feature type="repeat" description="PPR" evidence="3">
    <location>
        <begin position="239"/>
        <end position="273"/>
    </location>
</feature>
<dbReference type="InterPro" id="IPR046960">
    <property type="entry name" value="PPR_At4g14850-like_plant"/>
</dbReference>
<dbReference type="InterPro" id="IPR002885">
    <property type="entry name" value="PPR_rpt"/>
</dbReference>
<dbReference type="InterPro" id="IPR011990">
    <property type="entry name" value="TPR-like_helical_dom_sf"/>
</dbReference>
<feature type="repeat" description="PPR" evidence="3">
    <location>
        <begin position="274"/>
        <end position="308"/>
    </location>
</feature>
<reference evidence="5 6" key="1">
    <citation type="journal article" date="2023" name="Science">
        <title>Elucidation of the pathway for biosynthesis of saponin adjuvants from the soapbark tree.</title>
        <authorList>
            <person name="Reed J."/>
            <person name="Orme A."/>
            <person name="El-Demerdash A."/>
            <person name="Owen C."/>
            <person name="Martin L.B.B."/>
            <person name="Misra R.C."/>
            <person name="Kikuchi S."/>
            <person name="Rejzek M."/>
            <person name="Martin A.C."/>
            <person name="Harkess A."/>
            <person name="Leebens-Mack J."/>
            <person name="Louveau T."/>
            <person name="Stephenson M.J."/>
            <person name="Osbourn A."/>
        </authorList>
    </citation>
    <scope>NUCLEOTIDE SEQUENCE [LARGE SCALE GENOMIC DNA]</scope>
    <source>
        <strain evidence="5">S10</strain>
    </source>
</reference>
<dbReference type="Pfam" id="PF14432">
    <property type="entry name" value="DYW_deaminase"/>
    <property type="match status" value="1"/>
</dbReference>
<dbReference type="NCBIfam" id="TIGR00756">
    <property type="entry name" value="PPR"/>
    <property type="match status" value="5"/>
</dbReference>
<sequence length="682" mass="76458">MPTNLPTHLGFKLIKTYSDACDLKRARQLFDKIYEPDLRTWTVLISAFTKNGLPKESIKLYTLLKKREIKPDKFVLLAVAKACAASGDILKAKVIHIDAIRYGFHSDMLLGNALVDMYAKCKCVEGARRAFDELLVKDVISWTSLASSYLNIGLPRQGLGILCEMGLEGVKPNSMTVSTVLPACSELKDLLAGRAIHGFVVRSGIGDNVFICSALVCMYASCLSIKQAQLVFDNLSHHDVVSWNVILTAYFTNKQSEKGLALFYQMRNEGIQLNVATWNAIIGGCMQNGRTEHACEILRKMQDEGFKPNQITVTSVLPACTILESLRMGKEVHCYIFRHWLIEDLTTTTALVDMYAKSGDLDLSRRIFNMITRKDTVSWNTMIIANSIHGNGEEAFFLFNKMLQSGVKPNSVTFSGVLSGCSHSRLVEKGLFIFDSMRRDHSIEPDTDHHSSMVDVLSRAGRLEEAYEFIRRMPMEPTAGAWGALLGGCRVYKNVQLAKVAAKRLFEIEPDNPGNYVLLSNILGTAKMWNEASETRKLMRERGITKKPGCSWVQVGNRVHNFVVGDKTNKQSDEIYEFLNDMGKKMSLAGYKPNTDFVLQDVDQEEKANSLCNHSEKLAVAFGILNLNGQSSIRVFKNLRICGDCHNAIKYMAKIVGVHIIVRDSFRFHHFKDGCCSCNDFW</sequence>
<keyword evidence="6" id="KW-1185">Reference proteome</keyword>
<dbReference type="PROSITE" id="PS51375">
    <property type="entry name" value="PPR"/>
    <property type="match status" value="6"/>
</dbReference>
<dbReference type="FunFam" id="1.25.40.10:FF:003116">
    <property type="entry name" value="Uncharacterized protein"/>
    <property type="match status" value="1"/>
</dbReference>
<keyword evidence="2" id="KW-0677">Repeat</keyword>
<dbReference type="GO" id="GO:0008270">
    <property type="term" value="F:zinc ion binding"/>
    <property type="evidence" value="ECO:0007669"/>
    <property type="project" value="InterPro"/>
</dbReference>
<feature type="repeat" description="PPR" evidence="3">
    <location>
        <begin position="37"/>
        <end position="71"/>
    </location>
</feature>
<dbReference type="PANTHER" id="PTHR47926:SF426">
    <property type="entry name" value="TETRATRICOPEPTIDE-LIKE HELICAL DOMAIN SUPERFAMILY, DYW DOMAIN-CONTAINING PROTEIN"/>
    <property type="match status" value="1"/>
</dbReference>
<dbReference type="InterPro" id="IPR032867">
    <property type="entry name" value="DYW_dom"/>
</dbReference>
<evidence type="ECO:0000256" key="3">
    <source>
        <dbReference type="PROSITE-ProRule" id="PRU00708"/>
    </source>
</evidence>
<dbReference type="Pfam" id="PF01535">
    <property type="entry name" value="PPR"/>
    <property type="match status" value="5"/>
</dbReference>
<feature type="repeat" description="PPR" evidence="3">
    <location>
        <begin position="446"/>
        <end position="476"/>
    </location>
</feature>
<dbReference type="Proteomes" id="UP001163823">
    <property type="component" value="Chromosome 1"/>
</dbReference>
<dbReference type="EMBL" id="JARAOO010000001">
    <property type="protein sequence ID" value="KAJ7981995.1"/>
    <property type="molecule type" value="Genomic_DNA"/>
</dbReference>
<dbReference type="KEGG" id="qsa:O6P43_001176"/>
<feature type="repeat" description="PPR" evidence="3">
    <location>
        <begin position="375"/>
        <end position="409"/>
    </location>
</feature>
<organism evidence="5 6">
    <name type="scientific">Quillaja saponaria</name>
    <name type="common">Soap bark tree</name>
    <dbReference type="NCBI Taxonomy" id="32244"/>
    <lineage>
        <taxon>Eukaryota</taxon>
        <taxon>Viridiplantae</taxon>
        <taxon>Streptophyta</taxon>
        <taxon>Embryophyta</taxon>
        <taxon>Tracheophyta</taxon>
        <taxon>Spermatophyta</taxon>
        <taxon>Magnoliopsida</taxon>
        <taxon>eudicotyledons</taxon>
        <taxon>Gunneridae</taxon>
        <taxon>Pentapetalae</taxon>
        <taxon>rosids</taxon>
        <taxon>fabids</taxon>
        <taxon>Fabales</taxon>
        <taxon>Quillajaceae</taxon>
        <taxon>Quillaja</taxon>
    </lineage>
</organism>
<name>A0AAD7QIJ4_QUISA</name>
<evidence type="ECO:0000256" key="2">
    <source>
        <dbReference type="ARBA" id="ARBA00022737"/>
    </source>
</evidence>
<evidence type="ECO:0000259" key="4">
    <source>
        <dbReference type="Pfam" id="PF14432"/>
    </source>
</evidence>
<proteinExistence type="inferred from homology"/>
<dbReference type="InterPro" id="IPR046848">
    <property type="entry name" value="E_motif"/>
</dbReference>
<dbReference type="GO" id="GO:0009451">
    <property type="term" value="P:RNA modification"/>
    <property type="evidence" value="ECO:0007669"/>
    <property type="project" value="InterPro"/>
</dbReference>
<feature type="domain" description="DYW" evidence="4">
    <location>
        <begin position="590"/>
        <end position="682"/>
    </location>
</feature>
<accession>A0AAD7QIJ4</accession>
<comment type="similarity">
    <text evidence="1">Belongs to the PPR family. PCMP-H subfamily.</text>
</comment>
<dbReference type="Pfam" id="PF13041">
    <property type="entry name" value="PPR_2"/>
    <property type="match status" value="2"/>
</dbReference>
<dbReference type="GO" id="GO:0003723">
    <property type="term" value="F:RNA binding"/>
    <property type="evidence" value="ECO:0007669"/>
    <property type="project" value="InterPro"/>
</dbReference>
<dbReference type="SUPFAM" id="SSF48452">
    <property type="entry name" value="TPR-like"/>
    <property type="match status" value="1"/>
</dbReference>
<protein>
    <submittedName>
        <fullName evidence="5">Pentatricopeptide repeat-containing protein</fullName>
    </submittedName>
</protein>
<dbReference type="Pfam" id="PF20431">
    <property type="entry name" value="E_motif"/>
    <property type="match status" value="1"/>
</dbReference>
<comment type="caution">
    <text evidence="5">The sequence shown here is derived from an EMBL/GenBank/DDBJ whole genome shotgun (WGS) entry which is preliminary data.</text>
</comment>